<dbReference type="PANTHER" id="PTHR34301:SF8">
    <property type="entry name" value="ATPASE DOMAIN-CONTAINING PROTEIN"/>
    <property type="match status" value="1"/>
</dbReference>
<reference evidence="1 2" key="1">
    <citation type="submission" date="2019-01" db="EMBL/GenBank/DDBJ databases">
        <title>Spirosoma flava sp. nov., a propanil-degrading bacterium isolated from herbicide-contaminated soil.</title>
        <authorList>
            <person name="Zhang L."/>
            <person name="Jiang J.-D."/>
        </authorList>
    </citation>
    <scope>NUCLEOTIDE SEQUENCE [LARGE SCALE GENOMIC DNA]</scope>
    <source>
        <strain evidence="1 2">TY50</strain>
    </source>
</reference>
<keyword evidence="1" id="KW-0547">Nucleotide-binding</keyword>
<gene>
    <name evidence="1" type="ORF">EQG79_26540</name>
</gene>
<evidence type="ECO:0000313" key="2">
    <source>
        <dbReference type="Proteomes" id="UP000290407"/>
    </source>
</evidence>
<comment type="caution">
    <text evidence="1">The sequence shown here is derived from an EMBL/GenBank/DDBJ whole genome shotgun (WGS) entry which is preliminary data.</text>
</comment>
<dbReference type="InterPro" id="IPR027417">
    <property type="entry name" value="P-loop_NTPase"/>
</dbReference>
<organism evidence="1 2">
    <name type="scientific">Spirosoma sordidisoli</name>
    <dbReference type="NCBI Taxonomy" id="2502893"/>
    <lineage>
        <taxon>Bacteria</taxon>
        <taxon>Pseudomonadati</taxon>
        <taxon>Bacteroidota</taxon>
        <taxon>Cytophagia</taxon>
        <taxon>Cytophagales</taxon>
        <taxon>Cytophagaceae</taxon>
        <taxon>Spirosoma</taxon>
    </lineage>
</organism>
<dbReference type="Gene3D" id="3.40.50.300">
    <property type="entry name" value="P-loop containing nucleotide triphosphate hydrolases"/>
    <property type="match status" value="1"/>
</dbReference>
<protein>
    <submittedName>
        <fullName evidence="1">ATP-binding protein</fullName>
    </submittedName>
</protein>
<name>A0A4Q2UJK4_9BACT</name>
<dbReference type="Proteomes" id="UP000290407">
    <property type="component" value="Unassembled WGS sequence"/>
</dbReference>
<proteinExistence type="predicted"/>
<dbReference type="EMBL" id="SBLB01000010">
    <property type="protein sequence ID" value="RYC66939.1"/>
    <property type="molecule type" value="Genomic_DNA"/>
</dbReference>
<dbReference type="RefSeq" id="WP_129605710.1">
    <property type="nucleotide sequence ID" value="NZ_SBLB01000010.1"/>
</dbReference>
<dbReference type="SUPFAM" id="SSF52540">
    <property type="entry name" value="P-loop containing nucleoside triphosphate hydrolases"/>
    <property type="match status" value="1"/>
</dbReference>
<accession>A0A4Q2UJK4</accession>
<sequence length="428" mass="49371">MNIDVDSLFFPAQAIKSEKSFFAGRKTLLQDAVKAVNTPGVSVVLYGERGIGKTSAAWQLYDLLQGDKTLYKLWNTKPIELRYKFKCVWVKCREYMSSTEDILLKLLMPSSERSTFYDVFPNVFNNDRFLESIKLKFKIDLKVVGAEVENFEKAKDNFYEQAKTLLDKKVAIHSIFEEVLLEIKRQDPESEVIIFVDEIDRIQEKKGLGSLIKDTDHAKFVFIGIAESLNSLIADHKSIARKLGTSAFNMDGLTESDIRWIFTKVQHMFPNKIIFTEEFILQVIEKSGGYPYPVQIFGHLGLTHALETTLNPPYKVTKDHFGFIVKKFLSFQEGYEEYSNLLNILNGDSTFKREVLHIIASSPYKWTPFNYIKDGLSSRGLRRFFDTNINNLVEKDTILKYKQDDKQQVRFTDPIARIISMLHKQEAG</sequence>
<dbReference type="PANTHER" id="PTHR34301">
    <property type="entry name" value="DNA-BINDING PROTEIN-RELATED"/>
    <property type="match status" value="1"/>
</dbReference>
<keyword evidence="2" id="KW-1185">Reference proteome</keyword>
<dbReference type="GO" id="GO:0005524">
    <property type="term" value="F:ATP binding"/>
    <property type="evidence" value="ECO:0007669"/>
    <property type="project" value="UniProtKB-KW"/>
</dbReference>
<evidence type="ECO:0000313" key="1">
    <source>
        <dbReference type="EMBL" id="RYC66939.1"/>
    </source>
</evidence>
<keyword evidence="1" id="KW-0067">ATP-binding</keyword>
<dbReference type="AlphaFoldDB" id="A0A4Q2UJK4"/>